<dbReference type="SMART" id="SM00342">
    <property type="entry name" value="HTH_ARAC"/>
    <property type="match status" value="1"/>
</dbReference>
<dbReference type="GO" id="GO:0043565">
    <property type="term" value="F:sequence-specific DNA binding"/>
    <property type="evidence" value="ECO:0007669"/>
    <property type="project" value="InterPro"/>
</dbReference>
<dbReference type="PANTHER" id="PTHR43280:SF34">
    <property type="entry name" value="ARAC-FAMILY TRANSCRIPTIONAL REGULATOR"/>
    <property type="match status" value="1"/>
</dbReference>
<keyword evidence="2" id="KW-0238">DNA-binding</keyword>
<dbReference type="InterPro" id="IPR009057">
    <property type="entry name" value="Homeodomain-like_sf"/>
</dbReference>
<evidence type="ECO:0000256" key="1">
    <source>
        <dbReference type="ARBA" id="ARBA00023015"/>
    </source>
</evidence>
<sequence>MKKIPNPERQLAYLAYVNRENEFQHHGYEEEIRQYLMMQSGDPGAVEESQQMMRRSTAAALSTDPLRNMQYLFVANITLATRFAIEGGLDGETAYNASDMYIRKLEQCRTPEEVLDLHREMFGFFTAKMATVKKETVYTRAVAESIEYIESNLHQPLRIDEVADHVNLSAGYFSVLFHKETGTAYSDYVMKRRIETARNMLRYSDYSSTEISEILAFSSQSYFIRCFRRITGMTPAEYRRRYYARGIRAAGSGQQEPGWRS</sequence>
<dbReference type="PANTHER" id="PTHR43280">
    <property type="entry name" value="ARAC-FAMILY TRANSCRIPTIONAL REGULATOR"/>
    <property type="match status" value="1"/>
</dbReference>
<feature type="domain" description="HTH araC/xylS-type" evidence="4">
    <location>
        <begin position="143"/>
        <end position="241"/>
    </location>
</feature>
<reference evidence="5" key="1">
    <citation type="journal article" date="2013" name="PLoS ONE">
        <title>Metagenomic insights into the carbohydrate-active enzymes carried by the microorganisms adhering to solid digesta in the rumen of cows.</title>
        <authorList>
            <person name="Wang L."/>
            <person name="Hatem A."/>
            <person name="Catalyurek U.V."/>
            <person name="Morrison M."/>
            <person name="Yu Z."/>
        </authorList>
    </citation>
    <scope>NUCLEOTIDE SEQUENCE</scope>
</reference>
<dbReference type="InterPro" id="IPR020449">
    <property type="entry name" value="Tscrpt_reg_AraC-type_HTH"/>
</dbReference>
<organism evidence="5">
    <name type="scientific">uncultured bacterium Contig4</name>
    <dbReference type="NCBI Taxonomy" id="1393569"/>
    <lineage>
        <taxon>Bacteria</taxon>
        <taxon>environmental samples</taxon>
    </lineage>
</organism>
<dbReference type="SUPFAM" id="SSF46689">
    <property type="entry name" value="Homeodomain-like"/>
    <property type="match status" value="2"/>
</dbReference>
<dbReference type="Gene3D" id="1.10.10.60">
    <property type="entry name" value="Homeodomain-like"/>
    <property type="match status" value="2"/>
</dbReference>
<evidence type="ECO:0000313" key="5">
    <source>
        <dbReference type="EMBL" id="AHF25064.1"/>
    </source>
</evidence>
<dbReference type="InterPro" id="IPR018060">
    <property type="entry name" value="HTH_AraC"/>
</dbReference>
<protein>
    <submittedName>
        <fullName evidence="5">AraC family transcriptional regulator</fullName>
    </submittedName>
</protein>
<dbReference type="GO" id="GO:0003700">
    <property type="term" value="F:DNA-binding transcription factor activity"/>
    <property type="evidence" value="ECO:0007669"/>
    <property type="project" value="InterPro"/>
</dbReference>
<evidence type="ECO:0000256" key="2">
    <source>
        <dbReference type="ARBA" id="ARBA00023125"/>
    </source>
</evidence>
<dbReference type="PRINTS" id="PR00032">
    <property type="entry name" value="HTHARAC"/>
</dbReference>
<dbReference type="Pfam" id="PF12833">
    <property type="entry name" value="HTH_18"/>
    <property type="match status" value="1"/>
</dbReference>
<keyword evidence="3" id="KW-0804">Transcription</keyword>
<dbReference type="EMBL" id="KC246817">
    <property type="protein sequence ID" value="AHF25064.1"/>
    <property type="molecule type" value="Genomic_DNA"/>
</dbReference>
<keyword evidence="1" id="KW-0805">Transcription regulation</keyword>
<proteinExistence type="predicted"/>
<accession>W0FNK8</accession>
<name>W0FNK8_9BACT</name>
<dbReference type="PROSITE" id="PS01124">
    <property type="entry name" value="HTH_ARAC_FAMILY_2"/>
    <property type="match status" value="1"/>
</dbReference>
<dbReference type="AlphaFoldDB" id="W0FNK8"/>
<evidence type="ECO:0000256" key="3">
    <source>
        <dbReference type="ARBA" id="ARBA00023163"/>
    </source>
</evidence>
<evidence type="ECO:0000259" key="4">
    <source>
        <dbReference type="PROSITE" id="PS01124"/>
    </source>
</evidence>